<feature type="compositionally biased region" description="Basic residues" evidence="2">
    <location>
        <begin position="60"/>
        <end position="70"/>
    </location>
</feature>
<evidence type="ECO:0000256" key="2">
    <source>
        <dbReference type="SAM" id="MobiDB-lite"/>
    </source>
</evidence>
<sequence>MATTTNLFQLLEDGNEDPKRLAAAAIAKVRAFQASSQAGDVREAKKETGQRGGRGVGHSYGHRKPRKTSKFGRVTTNVNLAERNLGDDVPNGVDKPSGKKIEVCQLDEMAQVTTDVNLSEKNLVDEKPDGADKAERKGSDEVVKVNLGDDKLQEKKDEMPELEDVDKDDDEPAGDKGVGDDKKEDKEMTNGTRSLPQLLGMLFEFLCTLFRIPFRVARYLYASLEGVFTSPDSVLKETSTTRLNINQVRRILQILSIVIPDPPPVVDSDALRYDKLHDKANRRAEYVDICLCGKELVKLHEYLSKKRDRLKNLGKGCTTVDDYKNFNKLVSELDQKVMGMKEEMDTAARRIQKYLLFEEYYHKLNSAS</sequence>
<gene>
    <name evidence="4" type="primary">LOC107421741</name>
</gene>
<reference evidence="4" key="1">
    <citation type="submission" date="2025-08" db="UniProtKB">
        <authorList>
            <consortium name="RefSeq"/>
        </authorList>
    </citation>
    <scope>IDENTIFICATION</scope>
    <source>
        <tissue evidence="4">Seedling</tissue>
    </source>
</reference>
<feature type="region of interest" description="Disordered" evidence="2">
    <location>
        <begin position="117"/>
        <end position="190"/>
    </location>
</feature>
<feature type="compositionally biased region" description="Basic and acidic residues" evidence="2">
    <location>
        <begin position="122"/>
        <end position="159"/>
    </location>
</feature>
<keyword evidence="1" id="KW-0175">Coiled coil</keyword>
<dbReference type="GeneID" id="107421741"/>
<feature type="compositionally biased region" description="Acidic residues" evidence="2">
    <location>
        <begin position="160"/>
        <end position="172"/>
    </location>
</feature>
<feature type="compositionally biased region" description="Basic and acidic residues" evidence="2">
    <location>
        <begin position="173"/>
        <end position="188"/>
    </location>
</feature>
<evidence type="ECO:0000313" key="4">
    <source>
        <dbReference type="RefSeq" id="XP_060673037.1"/>
    </source>
</evidence>
<dbReference type="RefSeq" id="XP_060673037.1">
    <property type="nucleotide sequence ID" value="XM_060817054.1"/>
</dbReference>
<feature type="compositionally biased region" description="Basic and acidic residues" evidence="2">
    <location>
        <begin position="40"/>
        <end position="49"/>
    </location>
</feature>
<keyword evidence="3" id="KW-1185">Reference proteome</keyword>
<name>A0ABM4A8I4_ZIZJJ</name>
<accession>A0ABM4A8I4</accession>
<organism evidence="3 4">
    <name type="scientific">Ziziphus jujuba</name>
    <name type="common">Chinese jujube</name>
    <name type="synonym">Ziziphus sativa</name>
    <dbReference type="NCBI Taxonomy" id="326968"/>
    <lineage>
        <taxon>Eukaryota</taxon>
        <taxon>Viridiplantae</taxon>
        <taxon>Streptophyta</taxon>
        <taxon>Embryophyta</taxon>
        <taxon>Tracheophyta</taxon>
        <taxon>Spermatophyta</taxon>
        <taxon>Magnoliopsida</taxon>
        <taxon>eudicotyledons</taxon>
        <taxon>Gunneridae</taxon>
        <taxon>Pentapetalae</taxon>
        <taxon>rosids</taxon>
        <taxon>fabids</taxon>
        <taxon>Rosales</taxon>
        <taxon>Rhamnaceae</taxon>
        <taxon>Paliureae</taxon>
        <taxon>Ziziphus</taxon>
    </lineage>
</organism>
<evidence type="ECO:0000313" key="3">
    <source>
        <dbReference type="Proteomes" id="UP001652623"/>
    </source>
</evidence>
<proteinExistence type="predicted"/>
<protein>
    <submittedName>
        <fullName evidence="4">Uncharacterized protein LOC107421741</fullName>
    </submittedName>
</protein>
<feature type="coiled-coil region" evidence="1">
    <location>
        <begin position="323"/>
        <end position="350"/>
    </location>
</feature>
<dbReference type="Proteomes" id="UP001652623">
    <property type="component" value="Chromosome 5"/>
</dbReference>
<feature type="region of interest" description="Disordered" evidence="2">
    <location>
        <begin position="34"/>
        <end position="73"/>
    </location>
</feature>
<evidence type="ECO:0000256" key="1">
    <source>
        <dbReference type="SAM" id="Coils"/>
    </source>
</evidence>